<evidence type="ECO:0000259" key="2">
    <source>
        <dbReference type="PROSITE" id="PS51462"/>
    </source>
</evidence>
<dbReference type="GO" id="GO:0035529">
    <property type="term" value="F:NADH pyrophosphatase activity"/>
    <property type="evidence" value="ECO:0007669"/>
    <property type="project" value="TreeGrafter"/>
</dbReference>
<keyword evidence="1" id="KW-0378">Hydrolase</keyword>
<evidence type="ECO:0000256" key="1">
    <source>
        <dbReference type="ARBA" id="ARBA00022801"/>
    </source>
</evidence>
<evidence type="ECO:0000313" key="3">
    <source>
        <dbReference type="EMBL" id="SFV69456.1"/>
    </source>
</evidence>
<organism evidence="3">
    <name type="scientific">hydrothermal vent metagenome</name>
    <dbReference type="NCBI Taxonomy" id="652676"/>
    <lineage>
        <taxon>unclassified sequences</taxon>
        <taxon>metagenomes</taxon>
        <taxon>ecological metagenomes</taxon>
    </lineage>
</organism>
<dbReference type="PANTHER" id="PTHR13994:SF13">
    <property type="entry name" value="FI03680P"/>
    <property type="match status" value="1"/>
</dbReference>
<dbReference type="GO" id="GO:0051287">
    <property type="term" value="F:NAD binding"/>
    <property type="evidence" value="ECO:0007669"/>
    <property type="project" value="TreeGrafter"/>
</dbReference>
<dbReference type="CDD" id="cd04670">
    <property type="entry name" value="NUDIX_ASFGF2_Nudt6"/>
    <property type="match status" value="1"/>
</dbReference>
<dbReference type="InterPro" id="IPR015797">
    <property type="entry name" value="NUDIX_hydrolase-like_dom_sf"/>
</dbReference>
<dbReference type="InterPro" id="IPR003293">
    <property type="entry name" value="Nudix_hydrolase6-like"/>
</dbReference>
<feature type="domain" description="Nudix hydrolase" evidence="2">
    <location>
        <begin position="92"/>
        <end position="223"/>
    </location>
</feature>
<dbReference type="AlphaFoldDB" id="A0A1W1CUE8"/>
<dbReference type="Gene3D" id="3.40.630.30">
    <property type="match status" value="1"/>
</dbReference>
<dbReference type="PANTHER" id="PTHR13994">
    <property type="entry name" value="NUDIX HYDROLASE RELATED"/>
    <property type="match status" value="1"/>
</dbReference>
<gene>
    <name evidence="3" type="ORF">MNB_SV-14-778</name>
</gene>
<dbReference type="Pfam" id="PF00293">
    <property type="entry name" value="NUDIX"/>
    <property type="match status" value="1"/>
</dbReference>
<dbReference type="InterPro" id="IPR040618">
    <property type="entry name" value="Pre-Nudix"/>
</dbReference>
<dbReference type="Gene3D" id="3.90.79.10">
    <property type="entry name" value="Nucleoside Triphosphate Pyrophosphohydrolase"/>
    <property type="match status" value="1"/>
</dbReference>
<accession>A0A1W1CUE8</accession>
<sequence length="246" mass="28381">MLLTKEDLYNGLIIDPQSTQISSQNFKKLLLSLLESSKKERKNLLWLDLTTQQHQHIAIAVELGFEFHNCEAQRITLTYQVKDNAYIPVPPTHTIGVGAIVINDKNEILLVRDRISSNHSIYKLPGGMVEHADKLSDAVEREVYEETGIKAKLIKMVSVLNSHPYRFNKSNMYIVFQLEALSSKINIIDTHEIELALWLPLDEFFAHKEMSEFQKDLVRQALDKEGILLMENELYFSKKQHVEVYA</sequence>
<dbReference type="InterPro" id="IPR000086">
    <property type="entry name" value="NUDIX_hydrolase_dom"/>
</dbReference>
<dbReference type="EMBL" id="FPHN01000276">
    <property type="protein sequence ID" value="SFV69456.1"/>
    <property type="molecule type" value="Genomic_DNA"/>
</dbReference>
<proteinExistence type="predicted"/>
<dbReference type="PROSITE" id="PS51462">
    <property type="entry name" value="NUDIX"/>
    <property type="match status" value="1"/>
</dbReference>
<reference evidence="3" key="1">
    <citation type="submission" date="2016-10" db="EMBL/GenBank/DDBJ databases">
        <authorList>
            <person name="de Groot N.N."/>
        </authorList>
    </citation>
    <scope>NUCLEOTIDE SEQUENCE</scope>
</reference>
<protein>
    <submittedName>
        <fullName evidence="3">MutT domain protein-like</fullName>
    </submittedName>
</protein>
<dbReference type="Pfam" id="PF18290">
    <property type="entry name" value="Nudix_hydro"/>
    <property type="match status" value="1"/>
</dbReference>
<dbReference type="GO" id="GO:0047631">
    <property type="term" value="F:ADP-ribose diphosphatase activity"/>
    <property type="evidence" value="ECO:0007669"/>
    <property type="project" value="TreeGrafter"/>
</dbReference>
<dbReference type="SUPFAM" id="SSF55811">
    <property type="entry name" value="Nudix"/>
    <property type="match status" value="1"/>
</dbReference>
<name>A0A1W1CUE8_9ZZZZ</name>